<dbReference type="Proteomes" id="UP000028933">
    <property type="component" value="Chromosome"/>
</dbReference>
<reference evidence="1" key="2">
    <citation type="journal article" date="2015" name="Genome Biol. Evol.">
        <title>Complete Genome Sequence and Transcriptomic Analysis of the Novel Pathogen Elizabethkingia anophelis in Response to Oxidative Stress.</title>
        <authorList>
            <person name="Li Y."/>
            <person name="Liu Y."/>
            <person name="Chew S.C."/>
            <person name="Tay M."/>
            <person name="Salido M.M."/>
            <person name="Teo J."/>
            <person name="Lauro F.M."/>
            <person name="Givskov M."/>
            <person name="Yang L."/>
        </authorList>
    </citation>
    <scope>NUCLEOTIDE SEQUENCE</scope>
    <source>
        <strain evidence="1">NUHP1</strain>
    </source>
</reference>
<evidence type="ECO:0000313" key="1">
    <source>
        <dbReference type="EMBL" id="AIL44416.1"/>
    </source>
</evidence>
<organism evidence="1 2">
    <name type="scientific">Elizabethkingia anophelis NUHP1</name>
    <dbReference type="NCBI Taxonomy" id="1338011"/>
    <lineage>
        <taxon>Bacteria</taxon>
        <taxon>Pseudomonadati</taxon>
        <taxon>Bacteroidota</taxon>
        <taxon>Flavobacteriia</taxon>
        <taxon>Flavobacteriales</taxon>
        <taxon>Weeksellaceae</taxon>
        <taxon>Elizabethkingia</taxon>
    </lineage>
</organism>
<accession>A0A077EA07</accession>
<dbReference type="HOGENOM" id="CLU_2449941_0_0_10"/>
<gene>
    <name evidence="1" type="ORF">BD94_0641</name>
</gene>
<dbReference type="STRING" id="1338011.BD94_0641"/>
<proteinExistence type="predicted"/>
<name>A0A077EA07_9FLAO</name>
<dbReference type="AlphaFoldDB" id="A0A077EA07"/>
<dbReference type="KEGG" id="eao:BD94_0641"/>
<evidence type="ECO:0000313" key="2">
    <source>
        <dbReference type="Proteomes" id="UP000028933"/>
    </source>
</evidence>
<sequence length="89" mass="10404">MNTNVAIQYLMRESKSFTSEEREDLCEDCRKENNDNSYYSPFAEEAGVCSRCGMETDLVNKCITDLLINNHIDIEDYYQCEGPRIYQNI</sequence>
<protein>
    <submittedName>
        <fullName evidence="1">Uncharacterized protein</fullName>
    </submittedName>
</protein>
<dbReference type="RefSeq" id="WP_024564956.1">
    <property type="nucleotide sequence ID" value="NZ_CP007547.1"/>
</dbReference>
<reference evidence="1" key="1">
    <citation type="journal article" date="2013" name="Lancet">
        <title>First case of E anophelis outbreak in an intensive-care unit.</title>
        <authorList>
            <person name="Teo J."/>
            <person name="Tan S.Y."/>
            <person name="Tay M."/>
            <person name="Ding Y."/>
            <person name="Kjelleberg S."/>
            <person name="Givskov M."/>
            <person name="Lin R.T."/>
            <person name="Yang L."/>
        </authorList>
    </citation>
    <scope>NUCLEOTIDE SEQUENCE [LARGE SCALE GENOMIC DNA]</scope>
    <source>
        <strain evidence="1">NUHP1</strain>
    </source>
</reference>
<dbReference type="EMBL" id="CP007547">
    <property type="protein sequence ID" value="AIL44416.1"/>
    <property type="molecule type" value="Genomic_DNA"/>
</dbReference>